<dbReference type="Pfam" id="PF07460">
    <property type="entry name" value="NUMOD3"/>
    <property type="match status" value="1"/>
</dbReference>
<keyword evidence="3" id="KW-0255">Endonuclease</keyword>
<evidence type="ECO:0000256" key="1">
    <source>
        <dbReference type="SAM" id="MobiDB-lite"/>
    </source>
</evidence>
<dbReference type="CDD" id="cd00085">
    <property type="entry name" value="HNHc"/>
    <property type="match status" value="1"/>
</dbReference>
<dbReference type="InterPro" id="IPR003611">
    <property type="entry name" value="NUMOD3"/>
</dbReference>
<dbReference type="EMBL" id="KX130727">
    <property type="protein sequence ID" value="ANN86289.1"/>
    <property type="molecule type" value="Genomic_DNA"/>
</dbReference>
<proteinExistence type="predicted"/>
<dbReference type="GO" id="GO:0003677">
    <property type="term" value="F:DNA binding"/>
    <property type="evidence" value="ECO:0007669"/>
    <property type="project" value="InterPro"/>
</dbReference>
<sequence>MDYRKIYTNLIEKARDRTLNCYTEKHHIIPRCMGGCDDHDNLVELTAEEHYVAHQLLVKMYPHNNKLIYAANMMCVNATQRNNKAYGWIRRKWISQISKDRTGTKATEEQRKKMSESHRGDKNSMYGLRGDNHPAYGQKPWRNQITMKGKHEWRYAGIFYDWYINDIKAGIYKRQGHKRMLQELQIATISRVPRTSIELFKKGWNPYEDTDWVEWANNQ</sequence>
<evidence type="ECO:0000313" key="4">
    <source>
        <dbReference type="Proteomes" id="UP000259013"/>
    </source>
</evidence>
<evidence type="ECO:0000259" key="2">
    <source>
        <dbReference type="SMART" id="SM00507"/>
    </source>
</evidence>
<feature type="domain" description="HNH nuclease" evidence="2">
    <location>
        <begin position="5"/>
        <end position="51"/>
    </location>
</feature>
<dbReference type="GO" id="GO:0004519">
    <property type="term" value="F:endonuclease activity"/>
    <property type="evidence" value="ECO:0007669"/>
    <property type="project" value="UniProtKB-KW"/>
</dbReference>
<protein>
    <submittedName>
        <fullName evidence="3">Homing endonuclease</fullName>
    </submittedName>
</protein>
<dbReference type="SMART" id="SM00507">
    <property type="entry name" value="HNHc"/>
    <property type="match status" value="1"/>
</dbReference>
<keyword evidence="3" id="KW-0540">Nuclease</keyword>
<reference evidence="3 4" key="1">
    <citation type="submission" date="2016-04" db="EMBL/GenBank/DDBJ databases">
        <title>Characterization and in vitro evaluation of new bacteriophages for the biocontrol of Escherichia coli.</title>
        <authorList>
            <person name="Pereira C."/>
            <person name="Moreirinha C."/>
            <person name="Cunha A."/>
            <person name="Lewicka M."/>
            <person name="Almeida P.J."/>
            <person name="Clemente C."/>
            <person name="Romalde J.L."/>
            <person name="Nunes M.L."/>
            <person name="Almeida A."/>
        </authorList>
    </citation>
    <scope>NUCLEOTIDE SEQUENCE [LARGE SCALE GENOMIC DNA]</scope>
</reference>
<keyword evidence="3" id="KW-0378">Hydrolase</keyword>
<organism evidence="3 4">
    <name type="scientific">Escherichia phage phT4A</name>
    <dbReference type="NCBI Taxonomy" id="1852638"/>
    <lineage>
        <taxon>Viruses</taxon>
        <taxon>Duplodnaviria</taxon>
        <taxon>Heunggongvirae</taxon>
        <taxon>Uroviricota</taxon>
        <taxon>Caudoviricetes</taxon>
        <taxon>Pantevenvirales</taxon>
        <taxon>Straboviridae</taxon>
        <taxon>Slopekvirus</taxon>
        <taxon>Slopekvirus pht4A</taxon>
    </lineage>
</organism>
<evidence type="ECO:0000313" key="3">
    <source>
        <dbReference type="EMBL" id="ANN86289.1"/>
    </source>
</evidence>
<dbReference type="Proteomes" id="UP000259013">
    <property type="component" value="Segment"/>
</dbReference>
<feature type="compositionally biased region" description="Basic and acidic residues" evidence="1">
    <location>
        <begin position="99"/>
        <end position="122"/>
    </location>
</feature>
<dbReference type="RefSeq" id="YP_010088948.1">
    <property type="nucleotide sequence ID" value="NC_055712.1"/>
</dbReference>
<name>A0A193GZ40_9CAUD</name>
<keyword evidence="4" id="KW-1185">Reference proteome</keyword>
<dbReference type="InterPro" id="IPR003615">
    <property type="entry name" value="HNH_nuc"/>
</dbReference>
<accession>A0A193GZ40</accession>
<feature type="region of interest" description="Disordered" evidence="1">
    <location>
        <begin position="99"/>
        <end position="129"/>
    </location>
</feature>
<dbReference type="KEGG" id="vg:65106400"/>
<dbReference type="GeneID" id="65106400"/>